<dbReference type="AlphaFoldDB" id="A0A4S2MD94"/>
<name>A0A4S2MD94_OPIFE</name>
<organism evidence="2 3">
    <name type="scientific">Opisthorchis felineus</name>
    <dbReference type="NCBI Taxonomy" id="147828"/>
    <lineage>
        <taxon>Eukaryota</taxon>
        <taxon>Metazoa</taxon>
        <taxon>Spiralia</taxon>
        <taxon>Lophotrochozoa</taxon>
        <taxon>Platyhelminthes</taxon>
        <taxon>Trematoda</taxon>
        <taxon>Digenea</taxon>
        <taxon>Opisthorchiida</taxon>
        <taxon>Opisthorchiata</taxon>
        <taxon>Opisthorchiidae</taxon>
        <taxon>Opisthorchis</taxon>
    </lineage>
</organism>
<evidence type="ECO:0000313" key="3">
    <source>
        <dbReference type="Proteomes" id="UP000308267"/>
    </source>
</evidence>
<gene>
    <name evidence="2" type="ORF">CRM22_000844</name>
</gene>
<dbReference type="Proteomes" id="UP000308267">
    <property type="component" value="Unassembled WGS sequence"/>
</dbReference>
<reference evidence="2 3" key="1">
    <citation type="journal article" date="2019" name="BMC Genomics">
        <title>New insights from Opisthorchis felineus genome: update on genomics of the epidemiologically important liver flukes.</title>
        <authorList>
            <person name="Ershov N.I."/>
            <person name="Mordvinov V.A."/>
            <person name="Prokhortchouk E.B."/>
            <person name="Pakharukova M.Y."/>
            <person name="Gunbin K.V."/>
            <person name="Ustyantsev K."/>
            <person name="Genaev M.A."/>
            <person name="Blinov A.G."/>
            <person name="Mazur A."/>
            <person name="Boulygina E."/>
            <person name="Tsygankova S."/>
            <person name="Khrameeva E."/>
            <person name="Chekanov N."/>
            <person name="Fan G."/>
            <person name="Xiao A."/>
            <person name="Zhang H."/>
            <person name="Xu X."/>
            <person name="Yang H."/>
            <person name="Solovyev V."/>
            <person name="Lee S.M."/>
            <person name="Liu X."/>
            <person name="Afonnikov D.A."/>
            <person name="Skryabin K.G."/>
        </authorList>
    </citation>
    <scope>NUCLEOTIDE SEQUENCE [LARGE SCALE GENOMIC DNA]</scope>
    <source>
        <strain evidence="2">AK-0245</strain>
        <tissue evidence="2">Whole organism</tissue>
    </source>
</reference>
<dbReference type="EMBL" id="SJOL01001642">
    <property type="protein sequence ID" value="TGZ74606.1"/>
    <property type="molecule type" value="Genomic_DNA"/>
</dbReference>
<evidence type="ECO:0000256" key="1">
    <source>
        <dbReference type="SAM" id="Coils"/>
    </source>
</evidence>
<feature type="non-terminal residue" evidence="2">
    <location>
        <position position="1"/>
    </location>
</feature>
<accession>A0A4S2MD94</accession>
<keyword evidence="3" id="KW-1185">Reference proteome</keyword>
<proteinExistence type="predicted"/>
<feature type="coiled-coil region" evidence="1">
    <location>
        <begin position="59"/>
        <end position="135"/>
    </location>
</feature>
<dbReference type="OrthoDB" id="73401at2759"/>
<feature type="non-terminal residue" evidence="2">
    <location>
        <position position="135"/>
    </location>
</feature>
<comment type="caution">
    <text evidence="2">The sequence shown here is derived from an EMBL/GenBank/DDBJ whole genome shotgun (WGS) entry which is preliminary data.</text>
</comment>
<sequence>SREDALEASASANAEALNQANRLCEYYRERAIIAEAESEQLRVLQLDSVGRIEKDKLSLALVNSQLEQRSSELEELRKQLADKTGECQDLTQKNDNLQAKLNAAREENRAMDATIDDYRNQLDLAKEQIQAQLTQ</sequence>
<keyword evidence="1" id="KW-0175">Coiled coil</keyword>
<dbReference type="STRING" id="147828.A0A4S2MD94"/>
<evidence type="ECO:0000313" key="2">
    <source>
        <dbReference type="EMBL" id="TGZ74606.1"/>
    </source>
</evidence>
<protein>
    <submittedName>
        <fullName evidence="2">Uncharacterized protein</fullName>
    </submittedName>
</protein>